<dbReference type="CDD" id="cd04186">
    <property type="entry name" value="GT_2_like_c"/>
    <property type="match status" value="1"/>
</dbReference>
<evidence type="ECO:0000313" key="3">
    <source>
        <dbReference type="EMBL" id="PNL62162.1"/>
    </source>
</evidence>
<dbReference type="InterPro" id="IPR001173">
    <property type="entry name" value="Glyco_trans_2-like"/>
</dbReference>
<protein>
    <recommendedName>
        <fullName evidence="2">Glycosyltransferase 2-like domain-containing protein</fullName>
    </recommendedName>
</protein>
<gene>
    <name evidence="3" type="ORF">A6J39_013585</name>
</gene>
<dbReference type="Gene3D" id="3.90.550.10">
    <property type="entry name" value="Spore Coat Polysaccharide Biosynthesis Protein SpsA, Chain A"/>
    <property type="match status" value="1"/>
</dbReference>
<dbReference type="RefSeq" id="WP_058388737.1">
    <property type="nucleotide sequence ID" value="NZ_CAAAHR010000040.1"/>
</dbReference>
<keyword evidence="1" id="KW-1133">Transmembrane helix</keyword>
<dbReference type="Proteomes" id="UP000192511">
    <property type="component" value="Unassembled WGS sequence"/>
</dbReference>
<dbReference type="Gene3D" id="3.40.50.2000">
    <property type="entry name" value="Glycogen Phosphorylase B"/>
    <property type="match status" value="2"/>
</dbReference>
<evidence type="ECO:0000259" key="2">
    <source>
        <dbReference type="Pfam" id="PF00535"/>
    </source>
</evidence>
<keyword evidence="1" id="KW-0472">Membrane</keyword>
<dbReference type="SUPFAM" id="SSF53756">
    <property type="entry name" value="UDP-Glycosyltransferase/glycogen phosphorylase"/>
    <property type="match status" value="1"/>
</dbReference>
<dbReference type="GeneID" id="98065476"/>
<dbReference type="Pfam" id="PF00535">
    <property type="entry name" value="Glycos_transf_2"/>
    <property type="match status" value="1"/>
</dbReference>
<feature type="transmembrane region" description="Helical" evidence="1">
    <location>
        <begin position="12"/>
        <end position="29"/>
    </location>
</feature>
<organism evidence="3 4">
    <name type="scientific">Legionella anisa</name>
    <dbReference type="NCBI Taxonomy" id="28082"/>
    <lineage>
        <taxon>Bacteria</taxon>
        <taxon>Pseudomonadati</taxon>
        <taxon>Pseudomonadota</taxon>
        <taxon>Gammaproteobacteria</taxon>
        <taxon>Legionellales</taxon>
        <taxon>Legionellaceae</taxon>
        <taxon>Legionella</taxon>
    </lineage>
</organism>
<proteinExistence type="predicted"/>
<accession>A0AAX0WU61</accession>
<dbReference type="SUPFAM" id="SSF53448">
    <property type="entry name" value="Nucleotide-diphospho-sugar transferases"/>
    <property type="match status" value="1"/>
</dbReference>
<dbReference type="Pfam" id="PF13692">
    <property type="entry name" value="Glyco_trans_1_4"/>
    <property type="match status" value="1"/>
</dbReference>
<sequence>MSNVYVKIKESYFIWSLINFFGDCSAYIINQFYLFKKKLGWALTNELASISHNRSYRHTLKSFIRYCQQQQPQPIFFPNAHKDIDVSIIIPVYNQWKLTCACINSILSTCDGDVNYELILADDCSTDDTMNAATVYPGLIVIKTEKNSGFLQNCNHAARIARGRYILLLNNDTIVLPNWLENLYKTIESDKHIAIVGSKILYPTGLIQEAGSVIFHNGATLNIGPDSSREWFFFNTQRDTDYISGCSILIRKSFWDSVGGFDPRYKNAYYEDTDLAMTAHAQGMRVIYQPNSEVVHFLHKTYAHTHRNLLEQNKKLFIEKWGDVLKNHSKFGSSWHIAMTRAEQKPSQEARQRRANNRLNILYYSPIPTYPSNHGNRVRMCNLIKKFEEMGHKVHFVMLENPECDQAILRAMKNQFSTLDVIPCKKSLFSAGTVPYDGWYVNGIGEHIHFLCKYYDIDLVVCSYVYQSKLLEFVPNYILRVIDTHDKMGNRSEMLRLNKLPTRSFSCSQEEEGAYLRRSDLVIGITEEEAGYFETISGQKNTVVISHVEKPKFLKHNFSSLNNVGIVASNNLFNLAMVRKFLERIDRYLQGKDNIPFVVHIAGEVKEAVAKKSSVSEMRVFKKPWVNSHGYVTNITEFYSQMDLIISPMTCGTGINIKTVEAMAYGMPLLTTVHGGRGIDLDDEMHNHKDIDALVNSLFAISENPIAELKRLADLSQKKYTQFYEKNESNIKLLFEHPKLKIT</sequence>
<keyword evidence="1" id="KW-0812">Transmembrane</keyword>
<dbReference type="InterPro" id="IPR029044">
    <property type="entry name" value="Nucleotide-diphossugar_trans"/>
</dbReference>
<name>A0AAX0WU61_9GAMM</name>
<keyword evidence="4" id="KW-1185">Reference proteome</keyword>
<dbReference type="AlphaFoldDB" id="A0AAX0WU61"/>
<evidence type="ECO:0000256" key="1">
    <source>
        <dbReference type="SAM" id="Phobius"/>
    </source>
</evidence>
<dbReference type="PANTHER" id="PTHR43179">
    <property type="entry name" value="RHAMNOSYLTRANSFERASE WBBL"/>
    <property type="match status" value="1"/>
</dbReference>
<dbReference type="EMBL" id="NBTX02000004">
    <property type="protein sequence ID" value="PNL62162.1"/>
    <property type="molecule type" value="Genomic_DNA"/>
</dbReference>
<evidence type="ECO:0000313" key="4">
    <source>
        <dbReference type="Proteomes" id="UP000192511"/>
    </source>
</evidence>
<comment type="caution">
    <text evidence="3">The sequence shown here is derived from an EMBL/GenBank/DDBJ whole genome shotgun (WGS) entry which is preliminary data.</text>
</comment>
<dbReference type="PANTHER" id="PTHR43179:SF7">
    <property type="entry name" value="RHAMNOSYLTRANSFERASE WBBL"/>
    <property type="match status" value="1"/>
</dbReference>
<feature type="domain" description="Glycosyltransferase 2-like" evidence="2">
    <location>
        <begin position="87"/>
        <end position="221"/>
    </location>
</feature>
<reference evidence="3" key="1">
    <citation type="submission" date="2017-12" db="EMBL/GenBank/DDBJ databases">
        <title>FDA dAtabase for Regulatory Grade micrObial Sequences (FDA-ARGOS): Supporting development and validation of Infectious Disease Dx tests.</title>
        <authorList>
            <person name="Kerrigan L."/>
            <person name="Tallon L.J."/>
            <person name="Sadzewicz L."/>
            <person name="Sengamalay N."/>
            <person name="Ott S."/>
            <person name="Godinez A."/>
            <person name="Nagaraj S."/>
            <person name="Vavikolanu K."/>
            <person name="Vyas G."/>
            <person name="Nadendla S."/>
            <person name="Aluvathingal J."/>
            <person name="Sichtig H."/>
        </authorList>
    </citation>
    <scope>NUCLEOTIDE SEQUENCE [LARGE SCALE GENOMIC DNA]</scope>
    <source>
        <strain evidence="3">FDAARGOS_200</strain>
    </source>
</reference>